<feature type="binding site" evidence="14">
    <location>
        <begin position="257"/>
        <end position="272"/>
    </location>
    <ligand>
        <name>FAD</name>
        <dbReference type="ChEBI" id="CHEBI:57692"/>
    </ligand>
</feature>
<comment type="similarity">
    <text evidence="4 12">Belongs to the GMC oxidoreductase family.</text>
</comment>
<evidence type="ECO:0000256" key="15">
    <source>
        <dbReference type="SAM" id="Phobius"/>
    </source>
</evidence>
<evidence type="ECO:0000256" key="10">
    <source>
        <dbReference type="ARBA" id="ARBA00023002"/>
    </source>
</evidence>
<dbReference type="InterPro" id="IPR036188">
    <property type="entry name" value="FAD/NAD-bd_sf"/>
</dbReference>
<feature type="domain" description="Glucose-methanol-choline oxidoreductase N-terminal" evidence="16">
    <location>
        <begin position="304"/>
        <end position="527"/>
    </location>
</feature>
<evidence type="ECO:0000259" key="16">
    <source>
        <dbReference type="Pfam" id="PF00732"/>
    </source>
</evidence>
<dbReference type="PIRSF" id="PIRSF028937">
    <property type="entry name" value="Lg_Ch_AO"/>
    <property type="match status" value="1"/>
</dbReference>
<dbReference type="SUPFAM" id="SSF51905">
    <property type="entry name" value="FAD/NAD(P)-binding domain"/>
    <property type="match status" value="1"/>
</dbReference>
<evidence type="ECO:0000313" key="20">
    <source>
        <dbReference type="RefSeq" id="XP_039134743.1"/>
    </source>
</evidence>
<accession>A0AB40C6F7</accession>
<comment type="subcellular location">
    <subcellularLocation>
        <location evidence="3 12">Membrane</location>
    </subcellularLocation>
</comment>
<feature type="domain" description="Glucose-methanol-choline oxidoreductase C-terminal" evidence="18">
    <location>
        <begin position="618"/>
        <end position="748"/>
    </location>
</feature>
<keyword evidence="7 15" id="KW-0812">Transmembrane</keyword>
<dbReference type="Proteomes" id="UP001515500">
    <property type="component" value="Chromosome 11"/>
</dbReference>
<dbReference type="RefSeq" id="XP_039134743.1">
    <property type="nucleotide sequence ID" value="XM_039278809.1"/>
</dbReference>
<dbReference type="Pfam" id="PF05199">
    <property type="entry name" value="GMC_oxred_C"/>
    <property type="match status" value="1"/>
</dbReference>
<comment type="catalytic activity">
    <reaction evidence="1 12">
        <text>a long-chain primary fatty alcohol + O2 = a long-chain fatty aldehyde + H2O2</text>
        <dbReference type="Rhea" id="RHEA:22756"/>
        <dbReference type="ChEBI" id="CHEBI:15379"/>
        <dbReference type="ChEBI" id="CHEBI:16240"/>
        <dbReference type="ChEBI" id="CHEBI:17176"/>
        <dbReference type="ChEBI" id="CHEBI:77396"/>
        <dbReference type="EC" id="1.1.3.20"/>
    </reaction>
</comment>
<reference evidence="20" key="1">
    <citation type="submission" date="2025-08" db="UniProtKB">
        <authorList>
            <consortium name="RefSeq"/>
        </authorList>
    </citation>
    <scope>IDENTIFICATION</scope>
</reference>
<organism evidence="19 20">
    <name type="scientific">Dioscorea cayennensis subsp. rotundata</name>
    <name type="common">White Guinea yam</name>
    <name type="synonym">Dioscorea rotundata</name>
    <dbReference type="NCBI Taxonomy" id="55577"/>
    <lineage>
        <taxon>Eukaryota</taxon>
        <taxon>Viridiplantae</taxon>
        <taxon>Streptophyta</taxon>
        <taxon>Embryophyta</taxon>
        <taxon>Tracheophyta</taxon>
        <taxon>Spermatophyta</taxon>
        <taxon>Magnoliopsida</taxon>
        <taxon>Liliopsida</taxon>
        <taxon>Dioscoreales</taxon>
        <taxon>Dioscoreaceae</taxon>
        <taxon>Dioscorea</taxon>
    </lineage>
</organism>
<protein>
    <recommendedName>
        <fullName evidence="5 12">Long-chain-alcohol oxidase</fullName>
        <ecNumber evidence="5 12">1.1.3.20</ecNumber>
    </recommendedName>
</protein>
<dbReference type="InterPro" id="IPR012400">
    <property type="entry name" value="Long_Oxdase"/>
</dbReference>
<evidence type="ECO:0000256" key="9">
    <source>
        <dbReference type="ARBA" id="ARBA00022989"/>
    </source>
</evidence>
<keyword evidence="19" id="KW-1185">Reference proteome</keyword>
<keyword evidence="10 12" id="KW-0560">Oxidoreductase</keyword>
<dbReference type="PANTHER" id="PTHR46056">
    <property type="entry name" value="LONG-CHAIN-ALCOHOL OXIDASE"/>
    <property type="match status" value="1"/>
</dbReference>
<name>A0AB40C6F7_DIOCR</name>
<keyword evidence="9 15" id="KW-1133">Transmembrane helix</keyword>
<evidence type="ECO:0000259" key="17">
    <source>
        <dbReference type="Pfam" id="PF00890"/>
    </source>
</evidence>
<feature type="active site" description="Proton acceptor" evidence="13">
    <location>
        <position position="697"/>
    </location>
</feature>
<evidence type="ECO:0000256" key="4">
    <source>
        <dbReference type="ARBA" id="ARBA00010790"/>
    </source>
</evidence>
<dbReference type="GeneID" id="120272070"/>
<dbReference type="Pfam" id="PF00732">
    <property type="entry name" value="GMC_oxred_N"/>
    <property type="match status" value="1"/>
</dbReference>
<dbReference type="GO" id="GO:0016020">
    <property type="term" value="C:membrane"/>
    <property type="evidence" value="ECO:0007669"/>
    <property type="project" value="UniProtKB-SubCell"/>
</dbReference>
<dbReference type="GO" id="GO:0050660">
    <property type="term" value="F:flavin adenine dinucleotide binding"/>
    <property type="evidence" value="ECO:0007669"/>
    <property type="project" value="InterPro"/>
</dbReference>
<evidence type="ECO:0000256" key="2">
    <source>
        <dbReference type="ARBA" id="ARBA00003842"/>
    </source>
</evidence>
<evidence type="ECO:0000259" key="18">
    <source>
        <dbReference type="Pfam" id="PF05199"/>
    </source>
</evidence>
<dbReference type="AlphaFoldDB" id="A0AB40C6F7"/>
<evidence type="ECO:0000256" key="14">
    <source>
        <dbReference type="PIRSR" id="PIRSR028937-2"/>
    </source>
</evidence>
<gene>
    <name evidence="20" type="primary">LOC120272070</name>
</gene>
<dbReference type="GO" id="GO:0046577">
    <property type="term" value="F:long-chain-alcohol oxidase activity"/>
    <property type="evidence" value="ECO:0007669"/>
    <property type="project" value="UniProtKB-EC"/>
</dbReference>
<dbReference type="InterPro" id="IPR007867">
    <property type="entry name" value="GMC_OxRtase_C"/>
</dbReference>
<keyword evidence="6" id="KW-0285">Flavoprotein</keyword>
<feature type="domain" description="FAD-dependent oxidoreductase 2 FAD-binding" evidence="17">
    <location>
        <begin position="258"/>
        <end position="292"/>
    </location>
</feature>
<sequence>MAEVKMNGHPLLRGGRRSSGDIEYEHGLSSSQMKSLSAICEALIPSIAMDQDEPVHLMMNSNNGKDKKQLMSYKAMQDFYLASASHPPFPDEVAELMVKRGQREAITLVGFVLWLLSTRFGTLILCGSLSFSGGFPFMIKKFSDMALEKREAVLQGWSKTKFFTPLRLVFFMVKIFCCYTFYSLVLEDSENKSWNAIGYGIPSDTESSEAQQQEGRPLEKGIIETKDHNDSSLVEAFKRRGLNVTLDPKQNLYQIECDVVIVGSGCGGGVAAAVLASSGYKVVVIEKGNYFTAQDYTSLEAPSMNQLYESGGILATLNGSMLLLAGSTVGGGSVVNWSACIRTPHNVLNEWVEKHNLPMFRTSDYVSAMDIVSARLGVNDKCNEEGFQNTILRKGCQKLGLKAEHVARNSSENHFCGSCCYGCRTGDKRGTDTSWLVDAVNCGAVVLTGCMAERFIMKQNDQIGNKTKKKKCLGLIARAMAGGVTKKLQFQSKVSISACGSLLTPPLLISSGLKNPNIGKNLHLHPVIFAWGYFPESETEIKGKSFEGGIITSLHKVGDSECRALLETPAFGPGTLSTLVPWVTGHDMKQRMAKYSRTAHIFALVRDRGHGSVEGRGRINYELDEFDKGNLREGLKTALRILVAAGAVEVGTHRSDGQRIKCKGIKDEDLEEFLNDDAVVGGPKSNEELWTLYCSAHHLGSCRMGVNEEEGAVDENGESWEAQGLFVCDASVFPSAIGVNPMITIQSISYCLSKGIAKSLASVP</sequence>
<dbReference type="InterPro" id="IPR003953">
    <property type="entry name" value="FAD-dep_OxRdtase_2_FAD-bd"/>
</dbReference>
<keyword evidence="11 12" id="KW-0472">Membrane</keyword>
<keyword evidence="8 14" id="KW-0274">FAD</keyword>
<evidence type="ECO:0000256" key="7">
    <source>
        <dbReference type="ARBA" id="ARBA00022692"/>
    </source>
</evidence>
<proteinExistence type="inferred from homology"/>
<feature type="transmembrane region" description="Helical" evidence="15">
    <location>
        <begin position="105"/>
        <end position="131"/>
    </location>
</feature>
<evidence type="ECO:0000256" key="5">
    <source>
        <dbReference type="ARBA" id="ARBA00013125"/>
    </source>
</evidence>
<evidence type="ECO:0000256" key="12">
    <source>
        <dbReference type="PIRNR" id="PIRNR028937"/>
    </source>
</evidence>
<comment type="function">
    <text evidence="2 12">Long-chain fatty alcohol oxidase involved in the omega-oxidation pathway of lipid degradation.</text>
</comment>
<evidence type="ECO:0000256" key="13">
    <source>
        <dbReference type="PIRSR" id="PIRSR028937-1"/>
    </source>
</evidence>
<evidence type="ECO:0000256" key="3">
    <source>
        <dbReference type="ARBA" id="ARBA00004370"/>
    </source>
</evidence>
<dbReference type="InterPro" id="IPR000172">
    <property type="entry name" value="GMC_OxRdtase_N"/>
</dbReference>
<evidence type="ECO:0000256" key="11">
    <source>
        <dbReference type="ARBA" id="ARBA00023136"/>
    </source>
</evidence>
<evidence type="ECO:0000256" key="8">
    <source>
        <dbReference type="ARBA" id="ARBA00022827"/>
    </source>
</evidence>
<evidence type="ECO:0000256" key="1">
    <source>
        <dbReference type="ARBA" id="ARBA00000920"/>
    </source>
</evidence>
<dbReference type="PANTHER" id="PTHR46056:SF12">
    <property type="entry name" value="LONG-CHAIN-ALCOHOL OXIDASE"/>
    <property type="match status" value="1"/>
</dbReference>
<dbReference type="EC" id="1.1.3.20" evidence="5 12"/>
<dbReference type="Pfam" id="PF00890">
    <property type="entry name" value="FAD_binding_2"/>
    <property type="match status" value="1"/>
</dbReference>
<dbReference type="Gene3D" id="3.50.50.60">
    <property type="entry name" value="FAD/NAD(P)-binding domain"/>
    <property type="match status" value="2"/>
</dbReference>
<evidence type="ECO:0000313" key="19">
    <source>
        <dbReference type="Proteomes" id="UP001515500"/>
    </source>
</evidence>
<evidence type="ECO:0000256" key="6">
    <source>
        <dbReference type="ARBA" id="ARBA00022630"/>
    </source>
</evidence>